<dbReference type="InterPro" id="IPR008936">
    <property type="entry name" value="Rho_GTPase_activation_prot"/>
</dbReference>
<sequence>MMESLSITTDCITLGNEIAKASLLLNGFVRNVREARADVDEISRELHSLQSVLDLLKEDTDVLPPQLAAETRSILERCSTVVEELDDCFSTLNSKDMPRQEKRKLWIAQGRKDSSRFKPTLEAHRSIIGLALDLIEATKIRGEAPDADTSTGAVAHRRALDPNIIEDVSRVLMEMGSLRVKLAKEFKTKRSEYTLQDYVDSLINYAETVIDGTEAGDFIEQGAFVGEPQLFGAYVGDSLDSAIGLYDEPVLKALKHALARNVQNDVHRISDISEEPADVDIPSRAPTPPPKDLKRLELHRRSMILPFEAATGSPTHSQYGAATEISSPSQASISTPSQKNSRFSRFLGSLRKPSNGRTEARPQTGTTELTKAPSSTGSADLRPATSGDIRPSTPVLQGSLVRRGSHRLSVSFKKLPLWNDLDELIGPETDTVFGVSLQKSIQVARGVAKTHHTGGGRASRREYPLCVQKCCLYIKDEGITAPDIFAEPGDSYRVQKLKEIFSKPPSYGEGVNWDHYGVYDAADLILLYLSQLPKPLVPESTAKRWVVLSRQATVTGSHGTRSEQCIDFWEEALGTIRGPARTVFKLLMNLWADVAAAADQNDMTAERLAGVLLKPLMHISAEKYETDFVLALAFLIRKRTEYVDMLKEDQKEAKWIQKETKRISKASKASNTAGLVIS</sequence>
<dbReference type="SMART" id="SM00324">
    <property type="entry name" value="RhoGAP"/>
    <property type="match status" value="1"/>
</dbReference>
<dbReference type="Gene3D" id="1.10.555.10">
    <property type="entry name" value="Rho GTPase activation protein"/>
    <property type="match status" value="1"/>
</dbReference>
<feature type="region of interest" description="Disordered" evidence="2">
    <location>
        <begin position="273"/>
        <end position="295"/>
    </location>
</feature>
<dbReference type="Pfam" id="PF00620">
    <property type="entry name" value="RhoGAP"/>
    <property type="match status" value="1"/>
</dbReference>
<feature type="coiled-coil region" evidence="1">
    <location>
        <begin position="25"/>
        <end position="59"/>
    </location>
</feature>
<dbReference type="GO" id="GO:0005096">
    <property type="term" value="F:GTPase activator activity"/>
    <property type="evidence" value="ECO:0007669"/>
    <property type="project" value="TreeGrafter"/>
</dbReference>
<dbReference type="OrthoDB" id="524326at2759"/>
<dbReference type="PROSITE" id="PS50238">
    <property type="entry name" value="RHOGAP"/>
    <property type="match status" value="1"/>
</dbReference>
<dbReference type="GO" id="GO:0007264">
    <property type="term" value="P:small GTPase-mediated signal transduction"/>
    <property type="evidence" value="ECO:0007669"/>
    <property type="project" value="TreeGrafter"/>
</dbReference>
<evidence type="ECO:0000256" key="1">
    <source>
        <dbReference type="SAM" id="Coils"/>
    </source>
</evidence>
<evidence type="ECO:0000259" key="3">
    <source>
        <dbReference type="PROSITE" id="PS50238"/>
    </source>
</evidence>
<feature type="domain" description="Rho-GAP" evidence="3">
    <location>
        <begin position="435"/>
        <end position="643"/>
    </location>
</feature>
<dbReference type="STRING" id="155417.A0A4Q4T5N3"/>
<dbReference type="GO" id="GO:0005737">
    <property type="term" value="C:cytoplasm"/>
    <property type="evidence" value="ECO:0007669"/>
    <property type="project" value="TreeGrafter"/>
</dbReference>
<evidence type="ECO:0000256" key="2">
    <source>
        <dbReference type="SAM" id="MobiDB-lite"/>
    </source>
</evidence>
<proteinExistence type="predicted"/>
<dbReference type="InterPro" id="IPR031348">
    <property type="entry name" value="PigL_N"/>
</dbReference>
<dbReference type="Proteomes" id="UP000293360">
    <property type="component" value="Unassembled WGS sequence"/>
</dbReference>
<evidence type="ECO:0000313" key="5">
    <source>
        <dbReference type="Proteomes" id="UP000293360"/>
    </source>
</evidence>
<protein>
    <recommendedName>
        <fullName evidence="3">Rho-GAP domain-containing protein</fullName>
    </recommendedName>
</protein>
<dbReference type="PANTHER" id="PTHR45808">
    <property type="entry name" value="RHO GTPASE-ACTIVATING PROTEIN 68F"/>
    <property type="match status" value="1"/>
</dbReference>
<dbReference type="Pfam" id="PF17111">
    <property type="entry name" value="PigL_N"/>
    <property type="match status" value="1"/>
</dbReference>
<dbReference type="SUPFAM" id="SSF48350">
    <property type="entry name" value="GTPase activation domain, GAP"/>
    <property type="match status" value="1"/>
</dbReference>
<accession>A0A4Q4T5N3</accession>
<dbReference type="AlphaFoldDB" id="A0A4Q4T5N3"/>
<dbReference type="PANTHER" id="PTHR45808:SF2">
    <property type="entry name" value="RHO GTPASE-ACTIVATING PROTEIN 68F"/>
    <property type="match status" value="1"/>
</dbReference>
<keyword evidence="1" id="KW-0175">Coiled coil</keyword>
<organism evidence="4 5">
    <name type="scientific">Monosporascus ibericus</name>
    <dbReference type="NCBI Taxonomy" id="155417"/>
    <lineage>
        <taxon>Eukaryota</taxon>
        <taxon>Fungi</taxon>
        <taxon>Dikarya</taxon>
        <taxon>Ascomycota</taxon>
        <taxon>Pezizomycotina</taxon>
        <taxon>Sordariomycetes</taxon>
        <taxon>Xylariomycetidae</taxon>
        <taxon>Xylariales</taxon>
        <taxon>Xylariales incertae sedis</taxon>
        <taxon>Monosporascus</taxon>
    </lineage>
</organism>
<name>A0A4Q4T5N3_9PEZI</name>
<feature type="compositionally biased region" description="Polar residues" evidence="2">
    <location>
        <begin position="355"/>
        <end position="378"/>
    </location>
</feature>
<feature type="compositionally biased region" description="Low complexity" evidence="2">
    <location>
        <begin position="325"/>
        <end position="338"/>
    </location>
</feature>
<evidence type="ECO:0000313" key="4">
    <source>
        <dbReference type="EMBL" id="RYP01595.1"/>
    </source>
</evidence>
<dbReference type="EMBL" id="QJNU01000354">
    <property type="protein sequence ID" value="RYP01595.1"/>
    <property type="molecule type" value="Genomic_DNA"/>
</dbReference>
<dbReference type="InterPro" id="IPR000198">
    <property type="entry name" value="RhoGAP_dom"/>
</dbReference>
<reference evidence="4 5" key="1">
    <citation type="submission" date="2018-06" db="EMBL/GenBank/DDBJ databases">
        <title>Complete Genomes of Monosporascus.</title>
        <authorList>
            <person name="Robinson A.J."/>
            <person name="Natvig D.O."/>
        </authorList>
    </citation>
    <scope>NUCLEOTIDE SEQUENCE [LARGE SCALE GENOMIC DNA]</scope>
    <source>
        <strain evidence="4 5">CBS 110550</strain>
    </source>
</reference>
<gene>
    <name evidence="4" type="ORF">DL764_006161</name>
</gene>
<comment type="caution">
    <text evidence="4">The sequence shown here is derived from an EMBL/GenBank/DDBJ whole genome shotgun (WGS) entry which is preliminary data.</text>
</comment>
<keyword evidence="5" id="KW-1185">Reference proteome</keyword>
<feature type="region of interest" description="Disordered" evidence="2">
    <location>
        <begin position="309"/>
        <end position="394"/>
    </location>
</feature>